<gene>
    <name evidence="1" type="ORF">SSPO_049340</name>
</gene>
<dbReference type="Proteomes" id="UP000463951">
    <property type="component" value="Chromosome"/>
</dbReference>
<name>A0A499V1B1_9ACTN</name>
<accession>A0A499V1B1</accession>
<organism evidence="1 2">
    <name type="scientific">Streptomyces antimycoticus</name>
    <dbReference type="NCBI Taxonomy" id="68175"/>
    <lineage>
        <taxon>Bacteria</taxon>
        <taxon>Bacillati</taxon>
        <taxon>Actinomycetota</taxon>
        <taxon>Actinomycetes</taxon>
        <taxon>Kitasatosporales</taxon>
        <taxon>Streptomycetaceae</taxon>
        <taxon>Streptomyces</taxon>
        <taxon>Streptomyces violaceusniger group</taxon>
    </lineage>
</organism>
<dbReference type="EMBL" id="AP019620">
    <property type="protein sequence ID" value="BBJ42216.1"/>
    <property type="molecule type" value="Genomic_DNA"/>
</dbReference>
<reference evidence="1 2" key="1">
    <citation type="journal article" date="2020" name="Int. J. Syst. Evol. Microbiol.">
        <title>Reclassification of Streptomyces castelarensis and Streptomyces sporoclivatus as later heterotypic synonyms of Streptomyces antimycoticus.</title>
        <authorList>
            <person name="Komaki H."/>
            <person name="Tamura T."/>
        </authorList>
    </citation>
    <scope>NUCLEOTIDE SEQUENCE [LARGE SCALE GENOMIC DNA]</scope>
    <source>
        <strain evidence="1 2">NBRC 100767</strain>
    </source>
</reference>
<protein>
    <submittedName>
        <fullName evidence="1">Uncharacterized protein</fullName>
    </submittedName>
</protein>
<sequence>MGLSGPLSHHEYEEMVHMYSHDAISNRRRSRSEPTEEMVAGLVCVVCRTDYRRAPDADTLVVAHHSGRQLLACEGVCTRMAGGAVDSTDEPPLPLVERVHRYEAER</sequence>
<dbReference type="AlphaFoldDB" id="A0A499V1B1"/>
<evidence type="ECO:0000313" key="2">
    <source>
        <dbReference type="Proteomes" id="UP000463951"/>
    </source>
</evidence>
<proteinExistence type="predicted"/>
<evidence type="ECO:0000313" key="1">
    <source>
        <dbReference type="EMBL" id="BBJ42216.1"/>
    </source>
</evidence>